<dbReference type="Gene3D" id="1.10.340.70">
    <property type="match status" value="1"/>
</dbReference>
<dbReference type="Pfam" id="PF17921">
    <property type="entry name" value="Integrase_H2C2"/>
    <property type="match status" value="1"/>
</dbReference>
<protein>
    <recommendedName>
        <fullName evidence="1">RNA-directed DNA polymerase</fullName>
        <ecNumber evidence="1">2.7.7.49</ecNumber>
    </recommendedName>
</protein>
<feature type="domain" description="Integrase zinc-binding" evidence="2">
    <location>
        <begin position="3"/>
        <end position="34"/>
    </location>
</feature>
<organism evidence="3 4">
    <name type="scientific">Daphnia magna</name>
    <dbReference type="NCBI Taxonomy" id="35525"/>
    <lineage>
        <taxon>Eukaryota</taxon>
        <taxon>Metazoa</taxon>
        <taxon>Ecdysozoa</taxon>
        <taxon>Arthropoda</taxon>
        <taxon>Crustacea</taxon>
        <taxon>Branchiopoda</taxon>
        <taxon>Diplostraca</taxon>
        <taxon>Cladocera</taxon>
        <taxon>Anomopoda</taxon>
        <taxon>Daphniidae</taxon>
        <taxon>Daphnia</taxon>
    </lineage>
</organism>
<dbReference type="EMBL" id="LRGB01002969">
    <property type="protein sequence ID" value="KZS05297.1"/>
    <property type="molecule type" value="Genomic_DNA"/>
</dbReference>
<evidence type="ECO:0000259" key="2">
    <source>
        <dbReference type="Pfam" id="PF17921"/>
    </source>
</evidence>
<dbReference type="Proteomes" id="UP000076858">
    <property type="component" value="Unassembled WGS sequence"/>
</dbReference>
<dbReference type="InterPro" id="IPR050951">
    <property type="entry name" value="Retrovirus_Pol_polyprotein"/>
</dbReference>
<comment type="caution">
    <text evidence="3">The sequence shown here is derived from an EMBL/GenBank/DDBJ whole genome shotgun (WGS) entry which is preliminary data.</text>
</comment>
<dbReference type="AlphaFoldDB" id="A0A164MRQ9"/>
<proteinExistence type="predicted"/>
<dbReference type="SUPFAM" id="SSF53098">
    <property type="entry name" value="Ribonuclease H-like"/>
    <property type="match status" value="1"/>
</dbReference>
<dbReference type="GO" id="GO:0003676">
    <property type="term" value="F:nucleic acid binding"/>
    <property type="evidence" value="ECO:0007669"/>
    <property type="project" value="InterPro"/>
</dbReference>
<evidence type="ECO:0000256" key="1">
    <source>
        <dbReference type="ARBA" id="ARBA00012493"/>
    </source>
</evidence>
<dbReference type="OrthoDB" id="6368946at2759"/>
<keyword evidence="4" id="KW-1185">Reference proteome</keyword>
<name>A0A164MRQ9_9CRUS</name>
<gene>
    <name evidence="3" type="ORF">APZ42_031555</name>
</gene>
<dbReference type="PANTHER" id="PTHR37984">
    <property type="entry name" value="PROTEIN CBG26694"/>
    <property type="match status" value="1"/>
</dbReference>
<dbReference type="GO" id="GO:0003964">
    <property type="term" value="F:RNA-directed DNA polymerase activity"/>
    <property type="evidence" value="ECO:0007669"/>
    <property type="project" value="UniProtKB-EC"/>
</dbReference>
<evidence type="ECO:0000313" key="3">
    <source>
        <dbReference type="EMBL" id="KZS05297.1"/>
    </source>
</evidence>
<dbReference type="InterPro" id="IPR036397">
    <property type="entry name" value="RNaseH_sf"/>
</dbReference>
<reference evidence="3 4" key="1">
    <citation type="submission" date="2016-03" db="EMBL/GenBank/DDBJ databases">
        <title>EvidentialGene: Evidence-directed Construction of Genes on Genomes.</title>
        <authorList>
            <person name="Gilbert D.G."/>
            <person name="Choi J.-H."/>
            <person name="Mockaitis K."/>
            <person name="Colbourne J."/>
            <person name="Pfrender M."/>
        </authorList>
    </citation>
    <scope>NUCLEOTIDE SEQUENCE [LARGE SCALE GENOMIC DNA]</scope>
    <source>
        <strain evidence="3 4">Xinb3</strain>
        <tissue evidence="3">Complete organism</tissue>
    </source>
</reference>
<dbReference type="InterPro" id="IPR041588">
    <property type="entry name" value="Integrase_H2C2"/>
</dbReference>
<dbReference type="InterPro" id="IPR012337">
    <property type="entry name" value="RNaseH-like_sf"/>
</dbReference>
<dbReference type="Gene3D" id="3.30.420.10">
    <property type="entry name" value="Ribonuclease H-like superfamily/Ribonuclease H"/>
    <property type="match status" value="1"/>
</dbReference>
<sequence>MATRQTFLRLRDKYYWPTMLRDVKEYCTSCEPCVLGRRVYIAKAYINPLDLATRPFEVLGLDFLGLIKPHTLQGNNYILVIMDYFSEWIEVIPITNCTALSTNYKSQIMERLHEAFQLVKINLSQAREQQKAQYDKRVKEQKFNVGDKVLLDMRTPLAGISKKLIPRIIGPFRILKVSNNSTVEKQQDKEEPGVDFLVVRIEKQAEKFVQETADELETSPPPLETNLQSEIEQIPSEKETPTQNLMRPPPTIPPTLNFIISSPTISLPSNPIPEASTIPIQPERHLGLRSWKLLKPVVKF</sequence>
<accession>A0A164MRQ9</accession>
<dbReference type="PANTHER" id="PTHR37984:SF15">
    <property type="entry name" value="INTEGRASE CATALYTIC DOMAIN-CONTAINING PROTEIN"/>
    <property type="match status" value="1"/>
</dbReference>
<dbReference type="EC" id="2.7.7.49" evidence="1"/>
<evidence type="ECO:0000313" key="4">
    <source>
        <dbReference type="Proteomes" id="UP000076858"/>
    </source>
</evidence>